<evidence type="ECO:0000313" key="1">
    <source>
        <dbReference type="EMBL" id="MBB4743175.1"/>
    </source>
</evidence>
<reference evidence="1 2" key="1">
    <citation type="submission" date="2020-08" db="EMBL/GenBank/DDBJ databases">
        <title>Sequencing the genomes of 1000 actinobacteria strains.</title>
        <authorList>
            <person name="Klenk H.-P."/>
        </authorList>
    </citation>
    <scope>NUCLEOTIDE SEQUENCE [LARGE SCALE GENOMIC DNA]</scope>
    <source>
        <strain evidence="1 2">DSM 45809</strain>
    </source>
</reference>
<keyword evidence="2" id="KW-1185">Reference proteome</keyword>
<dbReference type="RefSeq" id="WP_185043476.1">
    <property type="nucleotide sequence ID" value="NZ_BAABFG010000005.1"/>
</dbReference>
<comment type="caution">
    <text evidence="1">The sequence shown here is derived from an EMBL/GenBank/DDBJ whole genome shotgun (WGS) entry which is preliminary data.</text>
</comment>
<gene>
    <name evidence="1" type="ORF">BJY16_006634</name>
</gene>
<dbReference type="AlphaFoldDB" id="A0A7W7MAU0"/>
<protein>
    <submittedName>
        <fullName evidence="1">Uncharacterized protein</fullName>
    </submittedName>
</protein>
<organism evidence="1 2">
    <name type="scientific">Actinoplanes octamycinicus</name>
    <dbReference type="NCBI Taxonomy" id="135948"/>
    <lineage>
        <taxon>Bacteria</taxon>
        <taxon>Bacillati</taxon>
        <taxon>Actinomycetota</taxon>
        <taxon>Actinomycetes</taxon>
        <taxon>Micromonosporales</taxon>
        <taxon>Micromonosporaceae</taxon>
        <taxon>Actinoplanes</taxon>
    </lineage>
</organism>
<proteinExistence type="predicted"/>
<dbReference type="InterPro" id="IPR046196">
    <property type="entry name" value="DUF6228"/>
</dbReference>
<dbReference type="Proteomes" id="UP000546162">
    <property type="component" value="Unassembled WGS sequence"/>
</dbReference>
<dbReference type="EMBL" id="JACHNB010000001">
    <property type="protein sequence ID" value="MBB4743175.1"/>
    <property type="molecule type" value="Genomic_DNA"/>
</dbReference>
<accession>A0A7W7MAU0</accession>
<evidence type="ECO:0000313" key="2">
    <source>
        <dbReference type="Proteomes" id="UP000546162"/>
    </source>
</evidence>
<sequence>MEQPFVLGAPDGERWVVHPLKDPYGDGYVLTAETELHQDGMTARTVARIDGQFANPPGTLPGFVAGLAADWRGWDGVRTWESWERELALDARHDGRGRVSLGVTLRERVPAGAYEGWSARAVFVLEAGEEMTRFAADLSHWAVDRRG</sequence>
<name>A0A7W7MAU0_9ACTN</name>
<dbReference type="Pfam" id="PF19739">
    <property type="entry name" value="DUF6228"/>
    <property type="match status" value="1"/>
</dbReference>